<evidence type="ECO:0000313" key="11">
    <source>
        <dbReference type="EnsemblProtists" id="EOD30488"/>
    </source>
</evidence>
<dbReference type="Proteomes" id="UP000013827">
    <property type="component" value="Unassembled WGS sequence"/>
</dbReference>
<organism evidence="11 12">
    <name type="scientific">Emiliania huxleyi (strain CCMP1516)</name>
    <dbReference type="NCBI Taxonomy" id="280463"/>
    <lineage>
        <taxon>Eukaryota</taxon>
        <taxon>Haptista</taxon>
        <taxon>Haptophyta</taxon>
        <taxon>Prymnesiophyceae</taxon>
        <taxon>Isochrysidales</taxon>
        <taxon>Noelaerhabdaceae</taxon>
        <taxon>Emiliania</taxon>
    </lineage>
</organism>
<evidence type="ECO:0000256" key="4">
    <source>
        <dbReference type="ARBA" id="ARBA00022692"/>
    </source>
</evidence>
<keyword evidence="3 10" id="KW-0813">Transport</keyword>
<evidence type="ECO:0008006" key="13">
    <source>
        <dbReference type="Google" id="ProtNLM"/>
    </source>
</evidence>
<sequence>MNARDLLSGACGGGLAVLISQPIDVVRVQLQTMPGSSSAVATARTLVQQRGILSLWRGTTPPLLGAGLLMSVFRTTQQSTSRVFGEDGSFVKFAAAGAIGGLAQAPLAVPVEHLKVRLQVCQAQWCSCGIVPLARHIVSVAGVGALWRGWAPTVMRDVIGFGLFFGCTDYVLARTSPTGRRGDASFVASFAAGCGLGWTFWVASFPLDVIKARLQGDSLLKPAYTGVLDCLRQTVRAGGVGTLFNGFALTAIGFATPKNGAKLLGFDLVSRCLPSQRHMSHEFSPFLFFCGALSRVAAAGAVKGSHAVAGWGHTVICPASRGTAPSV</sequence>
<dbReference type="AlphaFoldDB" id="A0A0D3K403"/>
<protein>
    <recommendedName>
        <fullName evidence="13">Mitochondrial carrier protein</fullName>
    </recommendedName>
</protein>
<keyword evidence="12" id="KW-1185">Reference proteome</keyword>
<dbReference type="GO" id="GO:0031966">
    <property type="term" value="C:mitochondrial membrane"/>
    <property type="evidence" value="ECO:0007669"/>
    <property type="project" value="UniProtKB-SubCell"/>
</dbReference>
<dbReference type="GeneID" id="17275761"/>
<evidence type="ECO:0000256" key="3">
    <source>
        <dbReference type="ARBA" id="ARBA00022448"/>
    </source>
</evidence>
<keyword evidence="5" id="KW-0677">Repeat</keyword>
<dbReference type="PaxDb" id="2903-EOD30488"/>
<comment type="subcellular location">
    <subcellularLocation>
        <location evidence="1">Mitochondrion membrane</location>
        <topology evidence="1">Multi-pass membrane protein</topology>
    </subcellularLocation>
</comment>
<dbReference type="Gene3D" id="1.50.40.10">
    <property type="entry name" value="Mitochondrial carrier domain"/>
    <property type="match status" value="2"/>
</dbReference>
<evidence type="ECO:0000313" key="12">
    <source>
        <dbReference type="Proteomes" id="UP000013827"/>
    </source>
</evidence>
<dbReference type="Pfam" id="PF00153">
    <property type="entry name" value="Mito_carr"/>
    <property type="match status" value="3"/>
</dbReference>
<evidence type="ECO:0000256" key="6">
    <source>
        <dbReference type="ARBA" id="ARBA00022989"/>
    </source>
</evidence>
<dbReference type="InterPro" id="IPR050567">
    <property type="entry name" value="Mitochondrial_Carrier"/>
</dbReference>
<dbReference type="KEGG" id="ehx:EMIHUDRAFT_232837"/>
<accession>A0A0D3K403</accession>
<feature type="repeat" description="Solcar" evidence="9">
    <location>
        <begin position="88"/>
        <end position="174"/>
    </location>
</feature>
<dbReference type="RefSeq" id="XP_005782917.1">
    <property type="nucleotide sequence ID" value="XM_005782860.1"/>
</dbReference>
<dbReference type="PANTHER" id="PTHR45624">
    <property type="entry name" value="MITOCHONDRIAL BASIC AMINO ACIDS TRANSPORTER-RELATED"/>
    <property type="match status" value="1"/>
</dbReference>
<dbReference type="InterPro" id="IPR018108">
    <property type="entry name" value="MCP_transmembrane"/>
</dbReference>
<keyword evidence="8 9" id="KW-0472">Membrane</keyword>
<evidence type="ECO:0000256" key="8">
    <source>
        <dbReference type="ARBA" id="ARBA00023136"/>
    </source>
</evidence>
<reference evidence="11" key="2">
    <citation type="submission" date="2024-10" db="UniProtKB">
        <authorList>
            <consortium name="EnsemblProtists"/>
        </authorList>
    </citation>
    <scope>IDENTIFICATION</scope>
</reference>
<name>A0A0D3K403_EMIH1</name>
<evidence type="ECO:0000256" key="5">
    <source>
        <dbReference type="ARBA" id="ARBA00022737"/>
    </source>
</evidence>
<dbReference type="GO" id="GO:0022857">
    <property type="term" value="F:transmembrane transporter activity"/>
    <property type="evidence" value="ECO:0007669"/>
    <property type="project" value="TreeGrafter"/>
</dbReference>
<dbReference type="eggNOG" id="KOG0758">
    <property type="taxonomic scope" value="Eukaryota"/>
</dbReference>
<dbReference type="InterPro" id="IPR023395">
    <property type="entry name" value="MCP_dom_sf"/>
</dbReference>
<dbReference type="EnsemblProtists" id="EOD30488">
    <property type="protein sequence ID" value="EOD30488"/>
    <property type="gene ID" value="EMIHUDRAFT_232837"/>
</dbReference>
<proteinExistence type="inferred from homology"/>
<dbReference type="OMA" id="MANITQM"/>
<keyword evidence="4 9" id="KW-0812">Transmembrane</keyword>
<dbReference type="PRINTS" id="PR00926">
    <property type="entry name" value="MITOCARRIER"/>
</dbReference>
<comment type="similarity">
    <text evidence="2 10">Belongs to the mitochondrial carrier (TC 2.A.29) family.</text>
</comment>
<keyword evidence="6" id="KW-1133">Transmembrane helix</keyword>
<dbReference type="PROSITE" id="PS50920">
    <property type="entry name" value="SOLCAR"/>
    <property type="match status" value="3"/>
</dbReference>
<dbReference type="InterPro" id="IPR002067">
    <property type="entry name" value="MCP"/>
</dbReference>
<evidence type="ECO:0000256" key="10">
    <source>
        <dbReference type="RuleBase" id="RU000488"/>
    </source>
</evidence>
<dbReference type="SUPFAM" id="SSF103506">
    <property type="entry name" value="Mitochondrial carrier"/>
    <property type="match status" value="1"/>
</dbReference>
<keyword evidence="7" id="KW-0496">Mitochondrion</keyword>
<feature type="repeat" description="Solcar" evidence="9">
    <location>
        <begin position="4"/>
        <end position="83"/>
    </location>
</feature>
<feature type="repeat" description="Solcar" evidence="9">
    <location>
        <begin position="184"/>
        <end position="272"/>
    </location>
</feature>
<evidence type="ECO:0000256" key="9">
    <source>
        <dbReference type="PROSITE-ProRule" id="PRU00282"/>
    </source>
</evidence>
<dbReference type="HOGENOM" id="CLU_015166_16_3_1"/>
<reference evidence="12" key="1">
    <citation type="journal article" date="2013" name="Nature">
        <title>Pan genome of the phytoplankton Emiliania underpins its global distribution.</title>
        <authorList>
            <person name="Read B.A."/>
            <person name="Kegel J."/>
            <person name="Klute M.J."/>
            <person name="Kuo A."/>
            <person name="Lefebvre S.C."/>
            <person name="Maumus F."/>
            <person name="Mayer C."/>
            <person name="Miller J."/>
            <person name="Monier A."/>
            <person name="Salamov A."/>
            <person name="Young J."/>
            <person name="Aguilar M."/>
            <person name="Claverie J.M."/>
            <person name="Frickenhaus S."/>
            <person name="Gonzalez K."/>
            <person name="Herman E.K."/>
            <person name="Lin Y.C."/>
            <person name="Napier J."/>
            <person name="Ogata H."/>
            <person name="Sarno A.F."/>
            <person name="Shmutz J."/>
            <person name="Schroeder D."/>
            <person name="de Vargas C."/>
            <person name="Verret F."/>
            <person name="von Dassow P."/>
            <person name="Valentin K."/>
            <person name="Van de Peer Y."/>
            <person name="Wheeler G."/>
            <person name="Dacks J.B."/>
            <person name="Delwiche C.F."/>
            <person name="Dyhrman S.T."/>
            <person name="Glockner G."/>
            <person name="John U."/>
            <person name="Richards T."/>
            <person name="Worden A.Z."/>
            <person name="Zhang X."/>
            <person name="Grigoriev I.V."/>
            <person name="Allen A.E."/>
            <person name="Bidle K."/>
            <person name="Borodovsky M."/>
            <person name="Bowler C."/>
            <person name="Brownlee C."/>
            <person name="Cock J.M."/>
            <person name="Elias M."/>
            <person name="Gladyshev V.N."/>
            <person name="Groth M."/>
            <person name="Guda C."/>
            <person name="Hadaegh A."/>
            <person name="Iglesias-Rodriguez M.D."/>
            <person name="Jenkins J."/>
            <person name="Jones B.M."/>
            <person name="Lawson T."/>
            <person name="Leese F."/>
            <person name="Lindquist E."/>
            <person name="Lobanov A."/>
            <person name="Lomsadze A."/>
            <person name="Malik S.B."/>
            <person name="Marsh M.E."/>
            <person name="Mackinder L."/>
            <person name="Mock T."/>
            <person name="Mueller-Roeber B."/>
            <person name="Pagarete A."/>
            <person name="Parker M."/>
            <person name="Probert I."/>
            <person name="Quesneville H."/>
            <person name="Raines C."/>
            <person name="Rensing S.A."/>
            <person name="Riano-Pachon D.M."/>
            <person name="Richier S."/>
            <person name="Rokitta S."/>
            <person name="Shiraiwa Y."/>
            <person name="Soanes D.M."/>
            <person name="van der Giezen M."/>
            <person name="Wahlund T.M."/>
            <person name="Williams B."/>
            <person name="Wilson W."/>
            <person name="Wolfe G."/>
            <person name="Wurch L.L."/>
        </authorList>
    </citation>
    <scope>NUCLEOTIDE SEQUENCE</scope>
</reference>
<evidence type="ECO:0000256" key="1">
    <source>
        <dbReference type="ARBA" id="ARBA00004225"/>
    </source>
</evidence>
<evidence type="ECO:0000256" key="7">
    <source>
        <dbReference type="ARBA" id="ARBA00023128"/>
    </source>
</evidence>
<evidence type="ECO:0000256" key="2">
    <source>
        <dbReference type="ARBA" id="ARBA00006375"/>
    </source>
</evidence>